<comment type="caution">
    <text evidence="2">The sequence shown here is derived from an EMBL/GenBank/DDBJ whole genome shotgun (WGS) entry which is preliminary data.</text>
</comment>
<dbReference type="PANTHER" id="PTHR47799:SF1">
    <property type="entry name" value="OMEGA-AMIDASE YAFV"/>
    <property type="match status" value="1"/>
</dbReference>
<reference evidence="2" key="1">
    <citation type="journal article" date="2014" name="Int. J. Syst. Evol. Microbiol.">
        <title>Complete genome of a new Firmicutes species belonging to the dominant human colonic microbiota ('Ruminococcus bicirculans') reveals two chromosomes and a selective capacity to utilize plant glucans.</title>
        <authorList>
            <consortium name="NISC Comparative Sequencing Program"/>
            <person name="Wegmann U."/>
            <person name="Louis P."/>
            <person name="Goesmann A."/>
            <person name="Henrissat B."/>
            <person name="Duncan S.H."/>
            <person name="Flint H.J."/>
        </authorList>
    </citation>
    <scope>NUCLEOTIDE SEQUENCE</scope>
    <source>
        <strain evidence="2">CECT 8869</strain>
    </source>
</reference>
<dbReference type="InterPro" id="IPR052737">
    <property type="entry name" value="Omega-amidase_YafV"/>
</dbReference>
<evidence type="ECO:0000313" key="2">
    <source>
        <dbReference type="EMBL" id="MDO1512631.1"/>
    </source>
</evidence>
<keyword evidence="3" id="KW-1185">Reference proteome</keyword>
<dbReference type="InterPro" id="IPR036526">
    <property type="entry name" value="C-N_Hydrolase_sf"/>
</dbReference>
<dbReference type="Proteomes" id="UP001168579">
    <property type="component" value="Unassembled WGS sequence"/>
</dbReference>
<evidence type="ECO:0000259" key="1">
    <source>
        <dbReference type="PROSITE" id="PS50263"/>
    </source>
</evidence>
<dbReference type="PANTHER" id="PTHR47799">
    <property type="entry name" value="OMEGA-AMIDASE YAFV"/>
    <property type="match status" value="1"/>
</dbReference>
<evidence type="ECO:0000313" key="3">
    <source>
        <dbReference type="Proteomes" id="UP001168579"/>
    </source>
</evidence>
<dbReference type="CDD" id="cd07575">
    <property type="entry name" value="Xc-1258_like"/>
    <property type="match status" value="1"/>
</dbReference>
<name>A0ABT8RP41_9FLAO</name>
<dbReference type="EMBL" id="JAUKUC010000001">
    <property type="protein sequence ID" value="MDO1512631.1"/>
    <property type="molecule type" value="Genomic_DNA"/>
</dbReference>
<gene>
    <name evidence="2" type="ORF">Q2T41_08185</name>
</gene>
<feature type="domain" description="CN hydrolase" evidence="1">
    <location>
        <begin position="9"/>
        <end position="244"/>
    </location>
</feature>
<dbReference type="Pfam" id="PF00795">
    <property type="entry name" value="CN_hydrolase"/>
    <property type="match status" value="1"/>
</dbReference>
<dbReference type="RefSeq" id="WP_304435676.1">
    <property type="nucleotide sequence ID" value="NZ_JAUKUC010000001.1"/>
</dbReference>
<dbReference type="SUPFAM" id="SSF56317">
    <property type="entry name" value="Carbon-nitrogen hydrolase"/>
    <property type="match status" value="1"/>
</dbReference>
<dbReference type="Gene3D" id="3.60.110.10">
    <property type="entry name" value="Carbon-nitrogen hydrolase"/>
    <property type="match status" value="1"/>
</dbReference>
<protein>
    <submittedName>
        <fullName evidence="2">Amidohydrolase</fullName>
    </submittedName>
</protein>
<dbReference type="NCBIfam" id="NF007757">
    <property type="entry name" value="PRK10438.1"/>
    <property type="match status" value="1"/>
</dbReference>
<sequence length="261" mass="30628">MSNQNNLHLKVALVQSPIKWEDPQGNRSFFGQKIDQVKEKVDLIILPEMFSTGFTMSPENIHEKEGDITLQWMQKMAQKRDCAITGSMVYKEENHYYNRLFFVFPNGHYESYDKRHTFTLAGEHKKYTKGTKKCIVEYKGFRIYPFICYDLRFPVWSRNTEDVDLLLYVANWPAPRINAWDALLKARAIENMVYCIGVNRVGKDNEGHLYTGHSGIYDPLGQRIGFSEKDETIIRTLDKAIVNKSREKLRFLEDRDIFTIH</sequence>
<dbReference type="InterPro" id="IPR003010">
    <property type="entry name" value="C-N_Hydrolase"/>
</dbReference>
<proteinExistence type="predicted"/>
<dbReference type="PROSITE" id="PS50263">
    <property type="entry name" value="CN_HYDROLASE"/>
    <property type="match status" value="1"/>
</dbReference>
<accession>A0ABT8RP41</accession>
<reference evidence="2" key="2">
    <citation type="submission" date="2023-06" db="EMBL/GenBank/DDBJ databases">
        <authorList>
            <person name="Lucena T."/>
            <person name="Sun Q."/>
        </authorList>
    </citation>
    <scope>NUCLEOTIDE SEQUENCE</scope>
    <source>
        <strain evidence="2">CECT 8869</strain>
    </source>
</reference>
<organism evidence="2 3">
    <name type="scientific">Maribacter confluentis</name>
    <dbReference type="NCBI Taxonomy" id="1656093"/>
    <lineage>
        <taxon>Bacteria</taxon>
        <taxon>Pseudomonadati</taxon>
        <taxon>Bacteroidota</taxon>
        <taxon>Flavobacteriia</taxon>
        <taxon>Flavobacteriales</taxon>
        <taxon>Flavobacteriaceae</taxon>
        <taxon>Maribacter</taxon>
    </lineage>
</organism>